<sequence>MTTNTSLLVSVNLENLIAVYLKIDMKFDNRHAAEHGVQQQICRDIIQNTSFLKGSMVSPQRDLSSVLLLGKRDIIDSKEFSEWLQQVHLTVFSKEDANSYALEKCTKYSLFCWMQEAGWNKVGTTLMNAKNLFETNTYCPRMKIDLHCTNSGEVYMKTSAEFVSMLFLELWDLGESEKTFRQQSQNVKSRWVTCLPKLGKGRVVRIHREVPNDSPFSDYSQVKTYWKNVYGYRLPSGPPPFFCDVLFNGERDPFLYPSYCVLSSNPDPVMSMLSREDSLRDALQKFQNDLKSRKMEFFGVACNTSQKVDRSAERFLNVLDMIPNKKPRLTKDEVKMALPEKSFPKVEQRKSQGDSPAYQPNSRVLNRTCYEMMKKERDLKKLQGNGSGYLFK</sequence>
<dbReference type="PANTHER" id="PTHR28495:SF1">
    <property type="entry name" value="GENE, 17266-RELATED"/>
    <property type="match status" value="1"/>
</dbReference>
<organism evidence="3 4">
    <name type="scientific">Caenorhabditis auriculariae</name>
    <dbReference type="NCBI Taxonomy" id="2777116"/>
    <lineage>
        <taxon>Eukaryota</taxon>
        <taxon>Metazoa</taxon>
        <taxon>Ecdysozoa</taxon>
        <taxon>Nematoda</taxon>
        <taxon>Chromadorea</taxon>
        <taxon>Rhabditida</taxon>
        <taxon>Rhabditina</taxon>
        <taxon>Rhabditomorpha</taxon>
        <taxon>Rhabditoidea</taxon>
        <taxon>Rhabditidae</taxon>
        <taxon>Peloderinae</taxon>
        <taxon>Caenorhabditis</taxon>
    </lineage>
</organism>
<protein>
    <recommendedName>
        <fullName evidence="2">DUF4708 domain-containing protein</fullName>
    </recommendedName>
</protein>
<feature type="domain" description="DUF4708" evidence="2">
    <location>
        <begin position="12"/>
        <end position="263"/>
    </location>
</feature>
<dbReference type="OrthoDB" id="5776370at2759"/>
<dbReference type="InterPro" id="IPR031643">
    <property type="entry name" value="DUF4708"/>
</dbReference>
<dbReference type="AlphaFoldDB" id="A0A8S1GU43"/>
<name>A0A8S1GU43_9PELO</name>
<keyword evidence="4" id="KW-1185">Reference proteome</keyword>
<proteinExistence type="predicted"/>
<comment type="caution">
    <text evidence="3">The sequence shown here is derived from an EMBL/GenBank/DDBJ whole genome shotgun (WGS) entry which is preliminary data.</text>
</comment>
<gene>
    <name evidence="3" type="ORF">CAUJ_LOCUS2337</name>
</gene>
<dbReference type="EMBL" id="CAJGYM010000004">
    <property type="protein sequence ID" value="CAD6186418.1"/>
    <property type="molecule type" value="Genomic_DNA"/>
</dbReference>
<dbReference type="Pfam" id="PF15813">
    <property type="entry name" value="DUF4708"/>
    <property type="match status" value="1"/>
</dbReference>
<accession>A0A8S1GU43</accession>
<evidence type="ECO:0000256" key="1">
    <source>
        <dbReference type="SAM" id="MobiDB-lite"/>
    </source>
</evidence>
<dbReference type="Proteomes" id="UP000835052">
    <property type="component" value="Unassembled WGS sequence"/>
</dbReference>
<reference evidence="3" key="1">
    <citation type="submission" date="2020-10" db="EMBL/GenBank/DDBJ databases">
        <authorList>
            <person name="Kikuchi T."/>
        </authorList>
    </citation>
    <scope>NUCLEOTIDE SEQUENCE</scope>
    <source>
        <strain evidence="3">NKZ352</strain>
    </source>
</reference>
<dbReference type="PANTHER" id="PTHR28495">
    <property type="entry name" value="HYPOTHETICAL PROTEIN LOC100359752"/>
    <property type="match status" value="1"/>
</dbReference>
<feature type="region of interest" description="Disordered" evidence="1">
    <location>
        <begin position="340"/>
        <end position="361"/>
    </location>
</feature>
<feature type="compositionally biased region" description="Basic and acidic residues" evidence="1">
    <location>
        <begin position="342"/>
        <end position="352"/>
    </location>
</feature>
<evidence type="ECO:0000259" key="2">
    <source>
        <dbReference type="Pfam" id="PF15813"/>
    </source>
</evidence>
<evidence type="ECO:0000313" key="3">
    <source>
        <dbReference type="EMBL" id="CAD6186418.1"/>
    </source>
</evidence>
<evidence type="ECO:0000313" key="4">
    <source>
        <dbReference type="Proteomes" id="UP000835052"/>
    </source>
</evidence>